<dbReference type="PANTHER" id="PTHR13622:SF8">
    <property type="entry name" value="THIAMIN PYROPHOSPHOKINASE 1"/>
    <property type="match status" value="1"/>
</dbReference>
<keyword evidence="3" id="KW-1185">Reference proteome</keyword>
<gene>
    <name evidence="2" type="ORF">MKZ38_000795</name>
</gene>
<proteinExistence type="predicted"/>
<organism evidence="2 3">
    <name type="scientific">Zalerion maritima</name>
    <dbReference type="NCBI Taxonomy" id="339359"/>
    <lineage>
        <taxon>Eukaryota</taxon>
        <taxon>Fungi</taxon>
        <taxon>Dikarya</taxon>
        <taxon>Ascomycota</taxon>
        <taxon>Pezizomycotina</taxon>
        <taxon>Sordariomycetes</taxon>
        <taxon>Lulworthiomycetidae</taxon>
        <taxon>Lulworthiales</taxon>
        <taxon>Lulworthiaceae</taxon>
        <taxon>Zalerion</taxon>
    </lineage>
</organism>
<sequence>MLTLERCIKFVDAVDSIPQGFDFDTLYRLKLPNDPRSHGFMFPDIVERIPWTKDFVVFQDDKTVVLKAPSSSSASSPEDIARYCTSAFDAVVKGMLPPPDDKDNQAKKLFPLLVNKESEPYLLAGTSPPVSLQRFSSPIFGVSSRGAHMTIYVRSPSSAGGIKIWVPTRSHKSFTYPGLLDTSVAGGVKADHSPRRCVEEEALEEASLDVEATGLGGKIVDAGLITYVSKGKKYNTVTPTLLYCFDLEVDEGTVLEPNDSEVDKFELMTTEEVVDKMLDGKFKPNCCLVMMDFFMRHGIVMTDEEVNRGVRERMSRKLPVPIRPDDGW</sequence>
<accession>A0AAD5WTH9</accession>
<dbReference type="AlphaFoldDB" id="A0AAD5WTH9"/>
<evidence type="ECO:0000313" key="3">
    <source>
        <dbReference type="Proteomes" id="UP001201980"/>
    </source>
</evidence>
<dbReference type="Proteomes" id="UP001201980">
    <property type="component" value="Unassembled WGS sequence"/>
</dbReference>
<reference evidence="2" key="1">
    <citation type="submission" date="2022-07" db="EMBL/GenBank/DDBJ databases">
        <title>Draft genome sequence of Zalerion maritima ATCC 34329, a (micro)plastics degrading marine fungus.</title>
        <authorList>
            <person name="Paco A."/>
            <person name="Goncalves M.F.M."/>
            <person name="Rocha-Santos T.A.P."/>
            <person name="Alves A."/>
        </authorList>
    </citation>
    <scope>NUCLEOTIDE SEQUENCE</scope>
    <source>
        <strain evidence="2">ATCC 34329</strain>
    </source>
</reference>
<comment type="caution">
    <text evidence="2">The sequence shown here is derived from an EMBL/GenBank/DDBJ whole genome shotgun (WGS) entry which is preliminary data.</text>
</comment>
<evidence type="ECO:0000313" key="2">
    <source>
        <dbReference type="EMBL" id="KAJ2902254.1"/>
    </source>
</evidence>
<dbReference type="InterPro" id="IPR015797">
    <property type="entry name" value="NUDIX_hydrolase-like_dom_sf"/>
</dbReference>
<dbReference type="GO" id="GO:0044715">
    <property type="term" value="F:8-oxo-dGDP phosphatase activity"/>
    <property type="evidence" value="ECO:0007669"/>
    <property type="project" value="TreeGrafter"/>
</dbReference>
<dbReference type="InterPro" id="IPR000086">
    <property type="entry name" value="NUDIX_hydrolase_dom"/>
</dbReference>
<dbReference type="EMBL" id="JAKWBI020000118">
    <property type="protein sequence ID" value="KAJ2902254.1"/>
    <property type="molecule type" value="Genomic_DNA"/>
</dbReference>
<protein>
    <submittedName>
        <fullName evidence="2">NUDIX domain-containing protein</fullName>
    </submittedName>
</protein>
<evidence type="ECO:0000259" key="1">
    <source>
        <dbReference type="PROSITE" id="PS51462"/>
    </source>
</evidence>
<name>A0AAD5WTH9_9PEZI</name>
<dbReference type="Pfam" id="PF00293">
    <property type="entry name" value="NUDIX"/>
    <property type="match status" value="1"/>
</dbReference>
<dbReference type="SUPFAM" id="SSF55811">
    <property type="entry name" value="Nudix"/>
    <property type="match status" value="1"/>
</dbReference>
<dbReference type="PROSITE" id="PS51462">
    <property type="entry name" value="NUDIX"/>
    <property type="match status" value="1"/>
</dbReference>
<dbReference type="PANTHER" id="PTHR13622">
    <property type="entry name" value="THIAMIN PYROPHOSPHOKINASE"/>
    <property type="match status" value="1"/>
</dbReference>
<feature type="domain" description="Nudix hydrolase" evidence="1">
    <location>
        <begin position="144"/>
        <end position="292"/>
    </location>
</feature>
<dbReference type="CDD" id="cd03676">
    <property type="entry name" value="NUDIX_Tnr3_like"/>
    <property type="match status" value="1"/>
</dbReference>
<dbReference type="Gene3D" id="3.90.79.10">
    <property type="entry name" value="Nucleoside Triphosphate Pyrophosphohydrolase"/>
    <property type="match status" value="1"/>
</dbReference>